<dbReference type="GeneID" id="71856062"/>
<dbReference type="EMBL" id="JBHSDJ010000127">
    <property type="protein sequence ID" value="MFC4248733.1"/>
    <property type="molecule type" value="Genomic_DNA"/>
</dbReference>
<dbReference type="InterPro" id="IPR024654">
    <property type="entry name" value="Calcineurin-like_PHP_lpxH"/>
</dbReference>
<reference evidence="2 3" key="1">
    <citation type="journal article" date="2014" name="Int. J. Syst. Evol. Microbiol.">
        <title>Complete genome sequence of Corynebacterium casei LMG S-19264T (=DSM 44701T), isolated from a smear-ripened cheese.</title>
        <authorList>
            <consortium name="US DOE Joint Genome Institute (JGI-PGF)"/>
            <person name="Walter F."/>
            <person name="Albersmeier A."/>
            <person name="Kalinowski J."/>
            <person name="Ruckert C."/>
        </authorList>
    </citation>
    <scope>NUCLEOTIDE SEQUENCE [LARGE SCALE GENOMIC DNA]</scope>
    <source>
        <strain evidence="2 3">IBRC-M 10912</strain>
    </source>
</reference>
<dbReference type="Pfam" id="PF12850">
    <property type="entry name" value="Metallophos_2"/>
    <property type="match status" value="1"/>
</dbReference>
<dbReference type="SUPFAM" id="SSF56300">
    <property type="entry name" value="Metallo-dependent phosphatases"/>
    <property type="match status" value="1"/>
</dbReference>
<gene>
    <name evidence="2" type="ORF">ACFOZ7_17670</name>
</gene>
<dbReference type="InterPro" id="IPR029052">
    <property type="entry name" value="Metallo-depent_PP-like"/>
</dbReference>
<feature type="domain" description="Calcineurin-like phosphoesterase" evidence="1">
    <location>
        <begin position="2"/>
        <end position="126"/>
    </location>
</feature>
<dbReference type="Proteomes" id="UP001595821">
    <property type="component" value="Unassembled WGS sequence"/>
</dbReference>
<dbReference type="RefSeq" id="WP_246976401.1">
    <property type="nucleotide sequence ID" value="NZ_CP095398.1"/>
</dbReference>
<sequence>MIYIVSDLHLGHDNIIEYCDRPFESTSEMNQTLVENWNDVVEPDDKVLFLGDLVPFEDRPHVVQGWLDKLDGSITFVVGNHDETVPIETHEYLEYEVNDYSLYLTHYPSDIPDDWGGWGIYGHHHNNHEDEFPFFDPDARRINVSVELLGFEPIPVTELFRYIKRGEHLLVRPGADPDRALQSER</sequence>
<comment type="caution">
    <text evidence="2">The sequence shown here is derived from an EMBL/GenBank/DDBJ whole genome shotgun (WGS) entry which is preliminary data.</text>
</comment>
<evidence type="ECO:0000313" key="3">
    <source>
        <dbReference type="Proteomes" id="UP001595821"/>
    </source>
</evidence>
<protein>
    <submittedName>
        <fullName evidence="2">Metallophosphoesterase family protein</fullName>
    </submittedName>
</protein>
<evidence type="ECO:0000259" key="1">
    <source>
        <dbReference type="Pfam" id="PF12850"/>
    </source>
</evidence>
<dbReference type="Gene3D" id="3.60.21.10">
    <property type="match status" value="1"/>
</dbReference>
<accession>A0ABD5P477</accession>
<name>A0ABD5P477_9EURY</name>
<dbReference type="AlphaFoldDB" id="A0ABD5P477"/>
<organism evidence="2 3">
    <name type="scientific">Natribaculum luteum</name>
    <dbReference type="NCBI Taxonomy" id="1586232"/>
    <lineage>
        <taxon>Archaea</taxon>
        <taxon>Methanobacteriati</taxon>
        <taxon>Methanobacteriota</taxon>
        <taxon>Stenosarchaea group</taxon>
        <taxon>Halobacteria</taxon>
        <taxon>Halobacteriales</taxon>
        <taxon>Natrialbaceae</taxon>
        <taxon>Natribaculum</taxon>
    </lineage>
</organism>
<proteinExistence type="predicted"/>
<evidence type="ECO:0000313" key="2">
    <source>
        <dbReference type="EMBL" id="MFC4248733.1"/>
    </source>
</evidence>